<dbReference type="Gene3D" id="2.60.120.40">
    <property type="match status" value="1"/>
</dbReference>
<keyword evidence="6" id="KW-1015">Disulfide bond</keyword>
<feature type="compositionally biased region" description="Pro residues" evidence="8">
    <location>
        <begin position="793"/>
        <end position="803"/>
    </location>
</feature>
<dbReference type="EMBL" id="JAINUF010000015">
    <property type="protein sequence ID" value="KAJ8341841.1"/>
    <property type="molecule type" value="Genomic_DNA"/>
</dbReference>
<evidence type="ECO:0000256" key="8">
    <source>
        <dbReference type="SAM" id="MobiDB-lite"/>
    </source>
</evidence>
<dbReference type="Pfam" id="PF07546">
    <property type="entry name" value="EMI"/>
    <property type="match status" value="1"/>
</dbReference>
<dbReference type="SUPFAM" id="SSF49842">
    <property type="entry name" value="TNF-like"/>
    <property type="match status" value="1"/>
</dbReference>
<protein>
    <recommendedName>
        <fullName evidence="14">EMILIN-1-like</fullName>
    </recommendedName>
</protein>
<keyword evidence="4 9" id="KW-0732">Signal</keyword>
<evidence type="ECO:0000259" key="11">
    <source>
        <dbReference type="PROSITE" id="PS51041"/>
    </source>
</evidence>
<sequence length="976" mass="107475">MEGTVPFFLLFVLTLSEGGRSASYPQRYNLYAGQAQSQSQTQNGARAASRHRNWCAYVVTRTVSCVVEDGVETYVKPDYQPCSWGQVQCPRVVTYRTYMRPKYKTGSGTGSGQSGGDGRGDSDKMKQLEDKITSLTKDLHDLQSTLRGMNEKIQEEMRKPGFGGRTPADAAQPQMKETIHNIQAKLDQLDNRTRAHDRTLSGVEDLRRQQQEDRERIRALEKLVNSVDQRHRVMLDSLRKEVSRSQSCCSSLVDHGRRLDAVEKKISSTSEAYDILQVRLDRQFPGTSGGGAVVTEDRFDSRLHDLERRLNSTIQKAEETCGNTGADLKENFGRELIDMRNEVHDRFDDQHNRITDVEEDGRILKDTVSDYGDRLARLENMTAHLDHKLTSAVSTCMDSCGHGPGEGGSSGAENAVKTLQWKVIANEHEIKSFDTRLKDLSVSGDSLMDKVLDLGHDVRKIKAMTGENGEHFNRIFTEIENLGGRVDDCDACGSLRNDLGALRNSTRDILNRLRADIDSMSDRMNSDGTACSQVCSNLQEEVGKLKEEVERCTGQCNVGSGGPGETGGDPDPQKPLDGHSVIGGASDETLRSIQGELSEVILTFSSVNDTLRGLEDTVQKHDSTITDLSNTKDRIFLEIDKIQQETTRHVEDSRGRLDHVDREIRRFTNNLVVEMGDCRRSGDGLEKRISKVEDVCGRLDSVTDGLQRIKDGLNKHVTGLWGCVNELNATVTTHGGLIDDIRGTQLDVVHGKIKSLNSSMLHILNDFEIFSKQDFVGPRGPPGPQGERGYQGPPGPKGPPGRDGPPGKNGAEGSRGLPGLRGEHGMPGADANVPRLSFSAALTYPHVNPGTIIFNKVFVNQGEFYNPQTGIFTAPLDGHYFFSAILTGRKNEKIEAVLSKSNYGMARADSAGYQPEGLENKPVAETKPTPGSLAIFNIILPLQVGDTICVDLVMGKLAHSVEPLTFFSGMLLYEDV</sequence>
<feature type="region of interest" description="Disordered" evidence="8">
    <location>
        <begin position="101"/>
        <end position="124"/>
    </location>
</feature>
<evidence type="ECO:0000256" key="3">
    <source>
        <dbReference type="ARBA" id="ARBA00022530"/>
    </source>
</evidence>
<evidence type="ECO:0000256" key="1">
    <source>
        <dbReference type="ARBA" id="ARBA00004498"/>
    </source>
</evidence>
<feature type="signal peptide" evidence="9">
    <location>
        <begin position="1"/>
        <end position="21"/>
    </location>
</feature>
<keyword evidence="3" id="KW-0272">Extracellular matrix</keyword>
<dbReference type="PANTHER" id="PTHR15427">
    <property type="entry name" value="EMILIN ELASTIN MICROFIBRIL INTERFACE-LOCATED PROTEIN ELASTIN MICROFIBRIL INTERFACER"/>
    <property type="match status" value="1"/>
</dbReference>
<keyword evidence="5 7" id="KW-0175">Coiled coil</keyword>
<feature type="coiled-coil region" evidence="7">
    <location>
        <begin position="125"/>
        <end position="159"/>
    </location>
</feature>
<evidence type="ECO:0000256" key="2">
    <source>
        <dbReference type="ARBA" id="ARBA00022525"/>
    </source>
</evidence>
<accession>A0A9Q1EN68</accession>
<reference evidence="12" key="1">
    <citation type="journal article" date="2023" name="Science">
        <title>Genome structures resolve the early diversification of teleost fishes.</title>
        <authorList>
            <person name="Parey E."/>
            <person name="Louis A."/>
            <person name="Montfort J."/>
            <person name="Bouchez O."/>
            <person name="Roques C."/>
            <person name="Iampietro C."/>
            <person name="Lluch J."/>
            <person name="Castinel A."/>
            <person name="Donnadieu C."/>
            <person name="Desvignes T."/>
            <person name="Floi Bucao C."/>
            <person name="Jouanno E."/>
            <person name="Wen M."/>
            <person name="Mejri S."/>
            <person name="Dirks R."/>
            <person name="Jansen H."/>
            <person name="Henkel C."/>
            <person name="Chen W.J."/>
            <person name="Zahm M."/>
            <person name="Cabau C."/>
            <person name="Klopp C."/>
            <person name="Thompson A.W."/>
            <person name="Robinson-Rechavi M."/>
            <person name="Braasch I."/>
            <person name="Lecointre G."/>
            <person name="Bobe J."/>
            <person name="Postlethwait J.H."/>
            <person name="Berthelot C."/>
            <person name="Roest Crollius H."/>
            <person name="Guiguen Y."/>
        </authorList>
    </citation>
    <scope>NUCLEOTIDE SEQUENCE</scope>
    <source>
        <strain evidence="12">WJC10195</strain>
    </source>
</reference>
<feature type="compositionally biased region" description="Gly residues" evidence="8">
    <location>
        <begin position="107"/>
        <end position="117"/>
    </location>
</feature>
<dbReference type="OrthoDB" id="9944757at2759"/>
<evidence type="ECO:0000256" key="7">
    <source>
        <dbReference type="SAM" id="Coils"/>
    </source>
</evidence>
<dbReference type="InterPro" id="IPR008160">
    <property type="entry name" value="Collagen"/>
</dbReference>
<comment type="caution">
    <text evidence="12">The sequence shown here is derived from an EMBL/GenBank/DDBJ whole genome shotgun (WGS) entry which is preliminary data.</text>
</comment>
<feature type="domain" description="EMI" evidence="11">
    <location>
        <begin position="51"/>
        <end position="124"/>
    </location>
</feature>
<feature type="region of interest" description="Disordered" evidence="8">
    <location>
        <begin position="556"/>
        <end position="584"/>
    </location>
</feature>
<keyword evidence="2" id="KW-0964">Secreted</keyword>
<evidence type="ECO:0000313" key="13">
    <source>
        <dbReference type="Proteomes" id="UP001152622"/>
    </source>
</evidence>
<dbReference type="InterPro" id="IPR008983">
    <property type="entry name" value="Tumour_necrosis_fac-like_dom"/>
</dbReference>
<name>A0A9Q1EN68_SYNKA</name>
<dbReference type="PROSITE" id="PS51041">
    <property type="entry name" value="EMI"/>
    <property type="match status" value="1"/>
</dbReference>
<dbReference type="InterPro" id="IPR011489">
    <property type="entry name" value="EMI_domain"/>
</dbReference>
<dbReference type="SMART" id="SM00110">
    <property type="entry name" value="C1Q"/>
    <property type="match status" value="1"/>
</dbReference>
<keyword evidence="13" id="KW-1185">Reference proteome</keyword>
<evidence type="ECO:0008006" key="14">
    <source>
        <dbReference type="Google" id="ProtNLM"/>
    </source>
</evidence>
<evidence type="ECO:0000259" key="10">
    <source>
        <dbReference type="PROSITE" id="PS50871"/>
    </source>
</evidence>
<evidence type="ECO:0000256" key="4">
    <source>
        <dbReference type="ARBA" id="ARBA00022729"/>
    </source>
</evidence>
<proteinExistence type="predicted"/>
<gene>
    <name evidence="12" type="ORF">SKAU_G00341320</name>
</gene>
<comment type="subcellular location">
    <subcellularLocation>
        <location evidence="1">Secreted</location>
        <location evidence="1">Extracellular space</location>
        <location evidence="1">Extracellular matrix</location>
    </subcellularLocation>
</comment>
<evidence type="ECO:0000313" key="12">
    <source>
        <dbReference type="EMBL" id="KAJ8341841.1"/>
    </source>
</evidence>
<evidence type="ECO:0000256" key="6">
    <source>
        <dbReference type="ARBA" id="ARBA00023157"/>
    </source>
</evidence>
<dbReference type="Proteomes" id="UP001152622">
    <property type="component" value="Chromosome 15"/>
</dbReference>
<dbReference type="PANTHER" id="PTHR15427:SF1">
    <property type="entry name" value="EMILIN-1"/>
    <property type="match status" value="1"/>
</dbReference>
<feature type="chain" id="PRO_5040440663" description="EMILIN-1-like" evidence="9">
    <location>
        <begin position="22"/>
        <end position="976"/>
    </location>
</feature>
<dbReference type="InterPro" id="IPR050392">
    <property type="entry name" value="Collagen/C1q_domain"/>
</dbReference>
<dbReference type="Pfam" id="PF01391">
    <property type="entry name" value="Collagen"/>
    <property type="match status" value="1"/>
</dbReference>
<evidence type="ECO:0000256" key="9">
    <source>
        <dbReference type="SAM" id="SignalP"/>
    </source>
</evidence>
<evidence type="ECO:0000256" key="5">
    <source>
        <dbReference type="ARBA" id="ARBA00023054"/>
    </source>
</evidence>
<dbReference type="AlphaFoldDB" id="A0A9Q1EN68"/>
<dbReference type="PROSITE" id="PS50871">
    <property type="entry name" value="C1Q"/>
    <property type="match status" value="1"/>
</dbReference>
<feature type="region of interest" description="Disordered" evidence="8">
    <location>
        <begin position="774"/>
        <end position="828"/>
    </location>
</feature>
<organism evidence="12 13">
    <name type="scientific">Synaphobranchus kaupii</name>
    <name type="common">Kaup's arrowtooth eel</name>
    <dbReference type="NCBI Taxonomy" id="118154"/>
    <lineage>
        <taxon>Eukaryota</taxon>
        <taxon>Metazoa</taxon>
        <taxon>Chordata</taxon>
        <taxon>Craniata</taxon>
        <taxon>Vertebrata</taxon>
        <taxon>Euteleostomi</taxon>
        <taxon>Actinopterygii</taxon>
        <taxon>Neopterygii</taxon>
        <taxon>Teleostei</taxon>
        <taxon>Anguilliformes</taxon>
        <taxon>Synaphobranchidae</taxon>
        <taxon>Synaphobranchus</taxon>
    </lineage>
</organism>
<dbReference type="FunFam" id="2.60.120.40:FF:000010">
    <property type="entry name" value="EMILIN-1 protein"/>
    <property type="match status" value="1"/>
</dbReference>
<dbReference type="Pfam" id="PF00386">
    <property type="entry name" value="C1q"/>
    <property type="match status" value="1"/>
</dbReference>
<feature type="domain" description="C1q" evidence="10">
    <location>
        <begin position="831"/>
        <end position="976"/>
    </location>
</feature>
<dbReference type="InterPro" id="IPR001073">
    <property type="entry name" value="C1q_dom"/>
</dbReference>